<name>A0A369QGT9_9BACT</name>
<evidence type="ECO:0000313" key="2">
    <source>
        <dbReference type="Proteomes" id="UP000253919"/>
    </source>
</evidence>
<dbReference type="AlphaFoldDB" id="A0A369QGT9"/>
<dbReference type="RefSeq" id="WP_158546163.1">
    <property type="nucleotide sequence ID" value="NZ_QASA01000001.1"/>
</dbReference>
<sequence>MAIAFHQQHAMHIQLVYKVVLRKENSEKDLMITDNLNEAEADKVFANLK</sequence>
<keyword evidence="2" id="KW-1185">Reference proteome</keyword>
<protein>
    <submittedName>
        <fullName evidence="1">Uncharacterized protein</fullName>
    </submittedName>
</protein>
<reference evidence="1 2" key="1">
    <citation type="submission" date="2018-04" db="EMBL/GenBank/DDBJ databases">
        <title>Adhaeribacter sp. HMF7616 genome sequencing and assembly.</title>
        <authorList>
            <person name="Kang H."/>
            <person name="Kang J."/>
            <person name="Cha I."/>
            <person name="Kim H."/>
            <person name="Joh K."/>
        </authorList>
    </citation>
    <scope>NUCLEOTIDE SEQUENCE [LARGE SCALE GENOMIC DNA]</scope>
    <source>
        <strain evidence="1 2">HMF7616</strain>
    </source>
</reference>
<dbReference type="Proteomes" id="UP000253919">
    <property type="component" value="Unassembled WGS sequence"/>
</dbReference>
<gene>
    <name evidence="1" type="ORF">AHMF7616_02754</name>
</gene>
<dbReference type="EMBL" id="QASA01000001">
    <property type="protein sequence ID" value="RDC64143.1"/>
    <property type="molecule type" value="Genomic_DNA"/>
</dbReference>
<comment type="caution">
    <text evidence="1">The sequence shown here is derived from an EMBL/GenBank/DDBJ whole genome shotgun (WGS) entry which is preliminary data.</text>
</comment>
<evidence type="ECO:0000313" key="1">
    <source>
        <dbReference type="EMBL" id="RDC64143.1"/>
    </source>
</evidence>
<organism evidence="1 2">
    <name type="scientific">Adhaeribacter pallidiroseus</name>
    <dbReference type="NCBI Taxonomy" id="2072847"/>
    <lineage>
        <taxon>Bacteria</taxon>
        <taxon>Pseudomonadati</taxon>
        <taxon>Bacteroidota</taxon>
        <taxon>Cytophagia</taxon>
        <taxon>Cytophagales</taxon>
        <taxon>Hymenobacteraceae</taxon>
        <taxon>Adhaeribacter</taxon>
    </lineage>
</organism>
<accession>A0A369QGT9</accession>
<proteinExistence type="predicted"/>